<dbReference type="GO" id="GO:0047372">
    <property type="term" value="F:monoacylglycerol lipase activity"/>
    <property type="evidence" value="ECO:0007669"/>
    <property type="project" value="TreeGrafter"/>
</dbReference>
<organism evidence="2 3">
    <name type="scientific">Roseovarius bejariae</name>
    <dbReference type="NCBI Taxonomy" id="2576383"/>
    <lineage>
        <taxon>Bacteria</taxon>
        <taxon>Pseudomonadati</taxon>
        <taxon>Pseudomonadota</taxon>
        <taxon>Alphaproteobacteria</taxon>
        <taxon>Rhodobacterales</taxon>
        <taxon>Roseobacteraceae</taxon>
        <taxon>Roseovarius</taxon>
    </lineage>
</organism>
<dbReference type="PRINTS" id="PR00111">
    <property type="entry name" value="ABHYDROLASE"/>
</dbReference>
<dbReference type="InterPro" id="IPR029058">
    <property type="entry name" value="AB_hydrolase_fold"/>
</dbReference>
<dbReference type="Pfam" id="PF12697">
    <property type="entry name" value="Abhydrolase_6"/>
    <property type="match status" value="1"/>
</dbReference>
<dbReference type="RefSeq" id="WP_154149689.1">
    <property type="nucleotide sequence ID" value="NZ_SZWE01000001.1"/>
</dbReference>
<proteinExistence type="predicted"/>
<keyword evidence="3" id="KW-1185">Reference proteome</keyword>
<dbReference type="OrthoDB" id="9804723at2"/>
<evidence type="ECO:0000313" key="3">
    <source>
        <dbReference type="Proteomes" id="UP000564704"/>
    </source>
</evidence>
<dbReference type="SUPFAM" id="SSF53474">
    <property type="entry name" value="alpha/beta-Hydrolases"/>
    <property type="match status" value="1"/>
</dbReference>
<dbReference type="PANTHER" id="PTHR43798">
    <property type="entry name" value="MONOACYLGLYCEROL LIPASE"/>
    <property type="match status" value="1"/>
</dbReference>
<evidence type="ECO:0000259" key="1">
    <source>
        <dbReference type="Pfam" id="PF12697"/>
    </source>
</evidence>
<dbReference type="Proteomes" id="UP000564704">
    <property type="component" value="Unassembled WGS sequence"/>
</dbReference>
<dbReference type="EMBL" id="SZWE01000001">
    <property type="protein sequence ID" value="MRU14873.1"/>
    <property type="molecule type" value="Genomic_DNA"/>
</dbReference>
<name>A0A844CZ13_9RHOB</name>
<dbReference type="Gene3D" id="3.40.50.1820">
    <property type="entry name" value="alpha/beta hydrolase"/>
    <property type="match status" value="1"/>
</dbReference>
<dbReference type="PRINTS" id="PR00412">
    <property type="entry name" value="EPOXHYDRLASE"/>
</dbReference>
<reference evidence="2 3" key="1">
    <citation type="submission" date="2019-05" db="EMBL/GenBank/DDBJ databases">
        <title>Roseovarius bejariae sp. nov., a moderately halophylic bacterium isolated from a saline soil in Rambla Salada (Murcia).</title>
        <authorList>
            <person name="Castro D.J."/>
            <person name="Gomez-Altuve A."/>
            <person name="Reina J.C."/>
            <person name="Rodriguez M."/>
            <person name="Sampedro I."/>
            <person name="Llamas I."/>
            <person name="Martinez-Checa F."/>
        </authorList>
    </citation>
    <scope>NUCLEOTIDE SEQUENCE [LARGE SCALE GENOMIC DNA]</scope>
    <source>
        <strain evidence="2 3">A21</strain>
    </source>
</reference>
<dbReference type="InterPro" id="IPR000639">
    <property type="entry name" value="Epox_hydrolase-like"/>
</dbReference>
<dbReference type="GO" id="GO:0016020">
    <property type="term" value="C:membrane"/>
    <property type="evidence" value="ECO:0007669"/>
    <property type="project" value="TreeGrafter"/>
</dbReference>
<gene>
    <name evidence="2" type="ORF">FDP25_05450</name>
</gene>
<dbReference type="InterPro" id="IPR050266">
    <property type="entry name" value="AB_hydrolase_sf"/>
</dbReference>
<dbReference type="AlphaFoldDB" id="A0A844CZ13"/>
<sequence>MPRASRAGYDTHWTTFGQGPRAALAIHCSLSHSGSWGGIARHLSGALTLTAFDMPGHGRSAPWQGEGEIQEETAKIAATFCEGGARDLIGHSFGATVALRLAVMRPDLVRSLVLIEPVFFAVAFADDPTAKARFDLAMGGYARAVENGDDMAAAEAFTALWGDGTAWQDIPRAHRAAMADQMYLIAAGQPALYEDVGGLLAPGVLAGVTQPVLLMEGNQSPDIIPAINEGLARRLPRAERAVIAGAGHMAPMTHAKQVSAEILRFLKWA</sequence>
<feature type="domain" description="AB hydrolase-1" evidence="1">
    <location>
        <begin position="26"/>
        <end position="260"/>
    </location>
</feature>
<accession>A0A844CZ13</accession>
<dbReference type="GO" id="GO:0046464">
    <property type="term" value="P:acylglycerol catabolic process"/>
    <property type="evidence" value="ECO:0007669"/>
    <property type="project" value="TreeGrafter"/>
</dbReference>
<dbReference type="PANTHER" id="PTHR43798:SF5">
    <property type="entry name" value="MONOACYLGLYCEROL LIPASE ABHD6"/>
    <property type="match status" value="1"/>
</dbReference>
<dbReference type="InterPro" id="IPR000073">
    <property type="entry name" value="AB_hydrolase_1"/>
</dbReference>
<comment type="caution">
    <text evidence="2">The sequence shown here is derived from an EMBL/GenBank/DDBJ whole genome shotgun (WGS) entry which is preliminary data.</text>
</comment>
<keyword evidence="2" id="KW-0378">Hydrolase</keyword>
<evidence type="ECO:0000313" key="2">
    <source>
        <dbReference type="EMBL" id="MRU14873.1"/>
    </source>
</evidence>
<protein>
    <submittedName>
        <fullName evidence="2">Alpha/beta hydrolase</fullName>
    </submittedName>
</protein>